<dbReference type="InterPro" id="IPR000620">
    <property type="entry name" value="EamA_dom"/>
</dbReference>
<feature type="transmembrane region" description="Helical" evidence="1">
    <location>
        <begin position="89"/>
        <end position="110"/>
    </location>
</feature>
<evidence type="ECO:0000259" key="2">
    <source>
        <dbReference type="Pfam" id="PF00892"/>
    </source>
</evidence>
<gene>
    <name evidence="3" type="ORF">AU467_33805</name>
</gene>
<comment type="caution">
    <text evidence="3">The sequence shown here is derived from an EMBL/GenBank/DDBJ whole genome shotgun (WGS) entry which is preliminary data.</text>
</comment>
<feature type="transmembrane region" description="Helical" evidence="1">
    <location>
        <begin position="177"/>
        <end position="193"/>
    </location>
</feature>
<dbReference type="InterPro" id="IPR037185">
    <property type="entry name" value="EmrE-like"/>
</dbReference>
<dbReference type="EMBL" id="LPWA01000170">
    <property type="protein sequence ID" value="KUM23365.1"/>
    <property type="molecule type" value="Genomic_DNA"/>
</dbReference>
<dbReference type="Pfam" id="PF00892">
    <property type="entry name" value="EamA"/>
    <property type="match status" value="2"/>
</dbReference>
<protein>
    <recommendedName>
        <fullName evidence="2">EamA domain-containing protein</fullName>
    </recommendedName>
</protein>
<evidence type="ECO:0000256" key="1">
    <source>
        <dbReference type="SAM" id="Phobius"/>
    </source>
</evidence>
<dbReference type="PANTHER" id="PTHR22911:SF135">
    <property type="entry name" value="BLR4310 PROTEIN"/>
    <property type="match status" value="1"/>
</dbReference>
<feature type="transmembrane region" description="Helical" evidence="1">
    <location>
        <begin position="205"/>
        <end position="224"/>
    </location>
</feature>
<reference evidence="3 4" key="1">
    <citation type="submission" date="2015-12" db="EMBL/GenBank/DDBJ databases">
        <title>Draft genome sequence of Mesorhizobium sp. UFLA 01-765, a multitolerant efficient symbiont and plant-growth promoting strain isolated from Zn-mining soil using Leucaena leucocephala as a trap plant.</title>
        <authorList>
            <person name="Rangel W.M."/>
            <person name="Thijs S."/>
            <person name="Longatti S.M."/>
            <person name="Moreira F.M."/>
            <person name="Weyens N."/>
            <person name="Vangronsveld J."/>
            <person name="Van Hamme J.D."/>
            <person name="Bottos E.M."/>
            <person name="Rineau F."/>
        </authorList>
    </citation>
    <scope>NUCLEOTIDE SEQUENCE [LARGE SCALE GENOMIC DNA]</scope>
    <source>
        <strain evidence="3 4">UFLA 01-765</strain>
    </source>
</reference>
<organism evidence="3 4">
    <name type="scientific">Rhizobium loti</name>
    <name type="common">Mesorhizobium loti</name>
    <dbReference type="NCBI Taxonomy" id="381"/>
    <lineage>
        <taxon>Bacteria</taxon>
        <taxon>Pseudomonadati</taxon>
        <taxon>Pseudomonadota</taxon>
        <taxon>Alphaproteobacteria</taxon>
        <taxon>Hyphomicrobiales</taxon>
        <taxon>Phyllobacteriaceae</taxon>
        <taxon>Mesorhizobium</taxon>
    </lineage>
</organism>
<dbReference type="OrthoDB" id="8690132at2"/>
<feature type="transmembrane region" description="Helical" evidence="1">
    <location>
        <begin position="60"/>
        <end position="77"/>
    </location>
</feature>
<feature type="domain" description="EamA" evidence="2">
    <location>
        <begin position="174"/>
        <end position="300"/>
    </location>
</feature>
<dbReference type="GO" id="GO:0016020">
    <property type="term" value="C:membrane"/>
    <property type="evidence" value="ECO:0007669"/>
    <property type="project" value="InterPro"/>
</dbReference>
<dbReference type="SUPFAM" id="SSF103481">
    <property type="entry name" value="Multidrug resistance efflux transporter EmrE"/>
    <property type="match status" value="2"/>
</dbReference>
<feature type="transmembrane region" description="Helical" evidence="1">
    <location>
        <begin position="122"/>
        <end position="139"/>
    </location>
</feature>
<evidence type="ECO:0000313" key="3">
    <source>
        <dbReference type="EMBL" id="KUM23365.1"/>
    </source>
</evidence>
<proteinExistence type="predicted"/>
<dbReference type="AlphaFoldDB" id="A0A101KM36"/>
<feature type="transmembrane region" description="Helical" evidence="1">
    <location>
        <begin position="29"/>
        <end position="48"/>
    </location>
</feature>
<dbReference type="PANTHER" id="PTHR22911">
    <property type="entry name" value="ACYL-MALONYL CONDENSING ENZYME-RELATED"/>
    <property type="match status" value="1"/>
</dbReference>
<keyword evidence="1" id="KW-0472">Membrane</keyword>
<name>A0A101KM36_RHILI</name>
<keyword evidence="1" id="KW-1133">Transmembrane helix</keyword>
<feature type="transmembrane region" description="Helical" evidence="1">
    <location>
        <begin position="230"/>
        <end position="248"/>
    </location>
</feature>
<feature type="transmembrane region" description="Helical" evidence="1">
    <location>
        <begin position="146"/>
        <end position="171"/>
    </location>
</feature>
<sequence>MAQGVQIQPGSSLIGAVDVNTGSRRDTRLGILLVLSAALAWSTMGLFVRMVPDVDIWNVVFWRCIFGGPSIVALAMIERRRWSFDWRRTMAPAGIATTALIATGLFASIYSMQNTTIANGGVIYSTVPFIAAILAWVWFRERPGASTIFCAFAAIVGVVVTVSGTIAAGGGHLKGDLAMVYVAFAIAMMTVIMRRYRDTPMLESVAIACFVAAISASFFADPFNVRIGEVALLGLFGIVTQGVALGVYAMGARRLPAAQATLLSSAEMPMAPLWVWLFFNEMPATETFVGGALVLVAILGNIAAELRASPTAETA</sequence>
<evidence type="ECO:0000313" key="4">
    <source>
        <dbReference type="Proteomes" id="UP000053176"/>
    </source>
</evidence>
<feature type="domain" description="EamA" evidence="2">
    <location>
        <begin position="29"/>
        <end position="162"/>
    </location>
</feature>
<accession>A0A101KM36</accession>
<keyword evidence="1" id="KW-0812">Transmembrane</keyword>
<dbReference type="Proteomes" id="UP000053176">
    <property type="component" value="Unassembled WGS sequence"/>
</dbReference>